<accession>A0A5S5AK58</accession>
<dbReference type="EMBL" id="VNHO01000028">
    <property type="protein sequence ID" value="TYP49809.1"/>
    <property type="molecule type" value="Genomic_DNA"/>
</dbReference>
<evidence type="ECO:0000256" key="3">
    <source>
        <dbReference type="ARBA" id="ARBA00022692"/>
    </source>
</evidence>
<feature type="transmembrane region" description="Helical" evidence="6">
    <location>
        <begin position="21"/>
        <end position="40"/>
    </location>
</feature>
<dbReference type="PANTHER" id="PTHR35791:SF1">
    <property type="entry name" value="UPF0754 MEMBRANE PROTEIN YHEB"/>
    <property type="match status" value="1"/>
</dbReference>
<proteinExistence type="inferred from homology"/>
<dbReference type="Pfam" id="PF04286">
    <property type="entry name" value="DUF445"/>
    <property type="match status" value="1"/>
</dbReference>
<keyword evidence="5 6" id="KW-0472">Membrane</keyword>
<evidence type="ECO:0000256" key="1">
    <source>
        <dbReference type="ARBA" id="ARBA00004308"/>
    </source>
</evidence>
<evidence type="ECO:0000256" key="4">
    <source>
        <dbReference type="ARBA" id="ARBA00022989"/>
    </source>
</evidence>
<dbReference type="GO" id="GO:0012505">
    <property type="term" value="C:endomembrane system"/>
    <property type="evidence" value="ECO:0007669"/>
    <property type="project" value="UniProtKB-SubCell"/>
</dbReference>
<evidence type="ECO:0000313" key="7">
    <source>
        <dbReference type="EMBL" id="TYP49809.1"/>
    </source>
</evidence>
<reference evidence="7 8" key="1">
    <citation type="submission" date="2019-07" db="EMBL/GenBank/DDBJ databases">
        <title>Genomic Encyclopedia of Type Strains, Phase I: the one thousand microbial genomes (KMG-I) project.</title>
        <authorList>
            <person name="Kyrpides N."/>
        </authorList>
    </citation>
    <scope>NUCLEOTIDE SEQUENCE [LARGE SCALE GENOMIC DNA]</scope>
    <source>
        <strain evidence="7 8">DSM 16647</strain>
    </source>
</reference>
<sequence length="224" mass="25980">MLYYISRPKRLKICGVETMDYNYIILQLILMPFIGAFIGWETNVLAIKLIFRPLKPVNILGFQMQGLIPKRRAEISKNIGETLEREVLSSDDIVERLTSDNIKRQILANLKNIVEEKANEKLPAFIPQPLRTGITAYLREVVDRHGEDIFDELKANLVSKFREEIKLGMMVEEKINSFDLKQLENLIIKLSRKELRQIEILGGVIGFFIGLVQAVFSYYVNFFR</sequence>
<comment type="subcellular location">
    <subcellularLocation>
        <location evidence="1">Endomembrane system</location>
    </subcellularLocation>
</comment>
<dbReference type="PANTHER" id="PTHR35791">
    <property type="entry name" value="UPF0754 MEMBRANE PROTEIN YHEB"/>
    <property type="match status" value="1"/>
</dbReference>
<dbReference type="AlphaFoldDB" id="A0A5S5AK58"/>
<protein>
    <submittedName>
        <fullName evidence="7">Uncharacterized protein DUF445</fullName>
    </submittedName>
</protein>
<feature type="transmembrane region" description="Helical" evidence="6">
    <location>
        <begin position="200"/>
        <end position="220"/>
    </location>
</feature>
<gene>
    <name evidence="7" type="ORF">LZ11_02084</name>
</gene>
<keyword evidence="4 6" id="KW-1133">Transmembrane helix</keyword>
<comment type="caution">
    <text evidence="7">The sequence shown here is derived from an EMBL/GenBank/DDBJ whole genome shotgun (WGS) entry which is preliminary data.</text>
</comment>
<dbReference type="InterPro" id="IPR007383">
    <property type="entry name" value="DUF445"/>
</dbReference>
<evidence type="ECO:0000256" key="2">
    <source>
        <dbReference type="ARBA" id="ARBA00008053"/>
    </source>
</evidence>
<evidence type="ECO:0000313" key="8">
    <source>
        <dbReference type="Proteomes" id="UP000322294"/>
    </source>
</evidence>
<keyword evidence="8" id="KW-1185">Reference proteome</keyword>
<comment type="similarity">
    <text evidence="2">Belongs to the UPF0754 family.</text>
</comment>
<evidence type="ECO:0000256" key="5">
    <source>
        <dbReference type="ARBA" id="ARBA00023136"/>
    </source>
</evidence>
<evidence type="ECO:0000256" key="6">
    <source>
        <dbReference type="SAM" id="Phobius"/>
    </source>
</evidence>
<dbReference type="Proteomes" id="UP000322294">
    <property type="component" value="Unassembled WGS sequence"/>
</dbReference>
<name>A0A5S5AK58_9FIRM</name>
<keyword evidence="3 6" id="KW-0812">Transmembrane</keyword>
<organism evidence="7 8">
    <name type="scientific">Thermosediminibacter litoriperuensis</name>
    <dbReference type="NCBI Taxonomy" id="291989"/>
    <lineage>
        <taxon>Bacteria</taxon>
        <taxon>Bacillati</taxon>
        <taxon>Bacillota</taxon>
        <taxon>Clostridia</taxon>
        <taxon>Thermosediminibacterales</taxon>
        <taxon>Thermosediminibacteraceae</taxon>
        <taxon>Thermosediminibacter</taxon>
    </lineage>
</organism>